<organism evidence="13 14">
    <name type="scientific">Acidisoma silvae</name>
    <dbReference type="NCBI Taxonomy" id="2802396"/>
    <lineage>
        <taxon>Bacteria</taxon>
        <taxon>Pseudomonadati</taxon>
        <taxon>Pseudomonadota</taxon>
        <taxon>Alphaproteobacteria</taxon>
        <taxon>Acetobacterales</taxon>
        <taxon>Acidocellaceae</taxon>
        <taxon>Acidisoma</taxon>
    </lineage>
</organism>
<dbReference type="Pfam" id="PF02472">
    <property type="entry name" value="ExbD"/>
    <property type="match status" value="1"/>
</dbReference>
<comment type="caution">
    <text evidence="13">The sequence shown here is derived from an EMBL/GenBank/DDBJ whole genome shotgun (WGS) entry which is preliminary data.</text>
</comment>
<reference evidence="13" key="2">
    <citation type="submission" date="2021-01" db="EMBL/GenBank/DDBJ databases">
        <authorList>
            <person name="Mieszkin S."/>
            <person name="Pouder E."/>
            <person name="Alain K."/>
        </authorList>
    </citation>
    <scope>NUCLEOTIDE SEQUENCE</scope>
    <source>
        <strain evidence="13">HW T2.11</strain>
    </source>
</reference>
<keyword evidence="3" id="KW-1003">Cell membrane</keyword>
<protein>
    <submittedName>
        <fullName evidence="13">Protein TolR</fullName>
    </submittedName>
</protein>
<evidence type="ECO:0000256" key="9">
    <source>
        <dbReference type="ARBA" id="ARBA00023306"/>
    </source>
</evidence>
<dbReference type="InterPro" id="IPR014168">
    <property type="entry name" value="Tol-Pal_TolR"/>
</dbReference>
<evidence type="ECO:0000256" key="7">
    <source>
        <dbReference type="ARBA" id="ARBA00022989"/>
    </source>
</evidence>
<dbReference type="NCBIfam" id="TIGR02801">
    <property type="entry name" value="tolR"/>
    <property type="match status" value="1"/>
</dbReference>
<evidence type="ECO:0000256" key="12">
    <source>
        <dbReference type="SAM" id="Phobius"/>
    </source>
</evidence>
<comment type="similarity">
    <text evidence="2 10">Belongs to the ExbD/TolR family.</text>
</comment>
<dbReference type="GO" id="GO:0022857">
    <property type="term" value="F:transmembrane transporter activity"/>
    <property type="evidence" value="ECO:0007669"/>
    <property type="project" value="InterPro"/>
</dbReference>
<dbReference type="InterPro" id="IPR003400">
    <property type="entry name" value="ExbD"/>
</dbReference>
<evidence type="ECO:0000256" key="8">
    <source>
        <dbReference type="ARBA" id="ARBA00023136"/>
    </source>
</evidence>
<evidence type="ECO:0000256" key="2">
    <source>
        <dbReference type="ARBA" id="ARBA00005811"/>
    </source>
</evidence>
<evidence type="ECO:0000256" key="11">
    <source>
        <dbReference type="SAM" id="MobiDB-lite"/>
    </source>
</evidence>
<dbReference type="GO" id="GO:0005886">
    <property type="term" value="C:plasma membrane"/>
    <property type="evidence" value="ECO:0007669"/>
    <property type="project" value="UniProtKB-SubCell"/>
</dbReference>
<keyword evidence="7 12" id="KW-1133">Transmembrane helix</keyword>
<name>A0A963YTJ2_9PROT</name>
<dbReference type="PANTHER" id="PTHR30558">
    <property type="entry name" value="EXBD MEMBRANE COMPONENT OF PMF-DRIVEN MACROMOLECULE IMPORT SYSTEM"/>
    <property type="match status" value="1"/>
</dbReference>
<evidence type="ECO:0000313" key="14">
    <source>
        <dbReference type="Proteomes" id="UP000708298"/>
    </source>
</evidence>
<gene>
    <name evidence="13" type="primary">tolR</name>
    <name evidence="13" type="ORF">ASILVAE211_16330</name>
</gene>
<evidence type="ECO:0000256" key="3">
    <source>
        <dbReference type="ARBA" id="ARBA00022475"/>
    </source>
</evidence>
<keyword evidence="5" id="KW-0132">Cell division</keyword>
<keyword evidence="10" id="KW-0653">Protein transport</keyword>
<keyword evidence="9" id="KW-0131">Cell cycle</keyword>
<feature type="region of interest" description="Disordered" evidence="11">
    <location>
        <begin position="143"/>
        <end position="166"/>
    </location>
</feature>
<sequence length="166" mass="17082">MGMGTVGGGGRNGRGRYRPMAEINVTPLVDVMLVLLIIFMVTAPLMTSGVTVDLPKTSANPVNTDSTPITISINAEGKVFVQNDETQIGDLVTKLQAVTNGQTDRRIFVRGDQTVSYGQIMQVMGTIVTGGFSKVALLAQQPDGGAPAGATTAPATTTAPSGSSGQ</sequence>
<dbReference type="Proteomes" id="UP000708298">
    <property type="component" value="Unassembled WGS sequence"/>
</dbReference>
<dbReference type="PANTHER" id="PTHR30558:SF7">
    <property type="entry name" value="TOL-PAL SYSTEM PROTEIN TOLR"/>
    <property type="match status" value="1"/>
</dbReference>
<feature type="transmembrane region" description="Helical" evidence="12">
    <location>
        <begin position="21"/>
        <end position="46"/>
    </location>
</feature>
<evidence type="ECO:0000256" key="6">
    <source>
        <dbReference type="ARBA" id="ARBA00022692"/>
    </source>
</evidence>
<accession>A0A963YTJ2</accession>
<feature type="compositionally biased region" description="Low complexity" evidence="11">
    <location>
        <begin position="144"/>
        <end position="166"/>
    </location>
</feature>
<reference evidence="13" key="1">
    <citation type="journal article" date="2021" name="Microorganisms">
        <title>Acidisoma silvae sp. nov. and Acidisomacellulosilytica sp. nov., Two Acidophilic Bacteria Isolated from Decaying Wood, Hydrolyzing Cellulose and Producing Poly-3-hydroxybutyrate.</title>
        <authorList>
            <person name="Mieszkin S."/>
            <person name="Pouder E."/>
            <person name="Uroz S."/>
            <person name="Simon-Colin C."/>
            <person name="Alain K."/>
        </authorList>
    </citation>
    <scope>NUCLEOTIDE SEQUENCE</scope>
    <source>
        <strain evidence="13">HW T2.11</strain>
    </source>
</reference>
<dbReference type="GO" id="GO:0015031">
    <property type="term" value="P:protein transport"/>
    <property type="evidence" value="ECO:0007669"/>
    <property type="project" value="UniProtKB-KW"/>
</dbReference>
<keyword evidence="10" id="KW-0813">Transport</keyword>
<evidence type="ECO:0000256" key="5">
    <source>
        <dbReference type="ARBA" id="ARBA00022618"/>
    </source>
</evidence>
<evidence type="ECO:0000256" key="4">
    <source>
        <dbReference type="ARBA" id="ARBA00022519"/>
    </source>
</evidence>
<dbReference type="EMBL" id="JAESVB010000007">
    <property type="protein sequence ID" value="MCB8876760.1"/>
    <property type="molecule type" value="Genomic_DNA"/>
</dbReference>
<dbReference type="Gene3D" id="3.30.420.270">
    <property type="match status" value="1"/>
</dbReference>
<keyword evidence="8 12" id="KW-0472">Membrane</keyword>
<keyword evidence="4" id="KW-0997">Cell inner membrane</keyword>
<dbReference type="GO" id="GO:0051301">
    <property type="term" value="P:cell division"/>
    <property type="evidence" value="ECO:0007669"/>
    <property type="project" value="UniProtKB-KW"/>
</dbReference>
<keyword evidence="6 10" id="KW-0812">Transmembrane</keyword>
<proteinExistence type="inferred from homology"/>
<dbReference type="AlphaFoldDB" id="A0A963YTJ2"/>
<evidence type="ECO:0000313" key="13">
    <source>
        <dbReference type="EMBL" id="MCB8876760.1"/>
    </source>
</evidence>
<evidence type="ECO:0000256" key="10">
    <source>
        <dbReference type="RuleBase" id="RU003879"/>
    </source>
</evidence>
<evidence type="ECO:0000256" key="1">
    <source>
        <dbReference type="ARBA" id="ARBA00004162"/>
    </source>
</evidence>
<keyword evidence="14" id="KW-1185">Reference proteome</keyword>
<comment type="subcellular location">
    <subcellularLocation>
        <location evidence="1">Cell membrane</location>
        <topology evidence="1">Single-pass membrane protein</topology>
    </subcellularLocation>
    <subcellularLocation>
        <location evidence="10">Cell membrane</location>
        <topology evidence="10">Single-pass type II membrane protein</topology>
    </subcellularLocation>
</comment>